<proteinExistence type="predicted"/>
<dbReference type="PANTHER" id="PTHR43762:SF1">
    <property type="entry name" value="D-ARABINONO-1,4-LACTONE OXIDASE"/>
    <property type="match status" value="1"/>
</dbReference>
<dbReference type="InterPro" id="IPR016166">
    <property type="entry name" value="FAD-bd_PCMH"/>
</dbReference>
<dbReference type="Proteomes" id="UP000509638">
    <property type="component" value="Chromosome"/>
</dbReference>
<dbReference type="Gene3D" id="3.30.465.10">
    <property type="match status" value="1"/>
</dbReference>
<gene>
    <name evidence="4" type="ORF">HW566_12280</name>
</gene>
<dbReference type="GO" id="GO:0071949">
    <property type="term" value="F:FAD binding"/>
    <property type="evidence" value="ECO:0007669"/>
    <property type="project" value="InterPro"/>
</dbReference>
<dbReference type="InterPro" id="IPR016167">
    <property type="entry name" value="FAD-bd_PCMH_sub1"/>
</dbReference>
<dbReference type="Gene3D" id="3.30.70.2520">
    <property type="match status" value="1"/>
</dbReference>
<dbReference type="GO" id="GO:0080049">
    <property type="term" value="F:L-gulono-1,4-lactone dehydrogenase activity"/>
    <property type="evidence" value="ECO:0007669"/>
    <property type="project" value="TreeGrafter"/>
</dbReference>
<feature type="region of interest" description="Disordered" evidence="2">
    <location>
        <begin position="241"/>
        <end position="262"/>
    </location>
</feature>
<dbReference type="InterPro" id="IPR036318">
    <property type="entry name" value="FAD-bd_PCMH-like_sf"/>
</dbReference>
<keyword evidence="1" id="KW-0560">Oxidoreductase</keyword>
<dbReference type="SUPFAM" id="SSF56176">
    <property type="entry name" value="FAD-binding/transporter-associated domain-like"/>
    <property type="match status" value="1"/>
</dbReference>
<organism evidence="4 5">
    <name type="scientific">Microbacterium oleivorans</name>
    <dbReference type="NCBI Taxonomy" id="273677"/>
    <lineage>
        <taxon>Bacteria</taxon>
        <taxon>Bacillati</taxon>
        <taxon>Actinomycetota</taxon>
        <taxon>Actinomycetes</taxon>
        <taxon>Micrococcales</taxon>
        <taxon>Microbacteriaceae</taxon>
        <taxon>Microbacterium</taxon>
    </lineage>
</organism>
<dbReference type="InterPro" id="IPR006094">
    <property type="entry name" value="Oxid_FAD_bind_N"/>
</dbReference>
<dbReference type="AlphaFoldDB" id="A0A7D5IYS0"/>
<evidence type="ECO:0000256" key="1">
    <source>
        <dbReference type="ARBA" id="ARBA00023002"/>
    </source>
</evidence>
<dbReference type="Pfam" id="PF04030">
    <property type="entry name" value="ALO"/>
    <property type="match status" value="1"/>
</dbReference>
<dbReference type="Gene3D" id="1.10.45.10">
    <property type="entry name" value="Vanillyl-alcohol Oxidase, Chain A, domain 4"/>
    <property type="match status" value="1"/>
</dbReference>
<dbReference type="InterPro" id="IPR010031">
    <property type="entry name" value="FAD_lactone_oxidase-like"/>
</dbReference>
<dbReference type="InterPro" id="IPR016169">
    <property type="entry name" value="FAD-bd_PCMH_sub2"/>
</dbReference>
<reference evidence="4 5" key="1">
    <citation type="submission" date="2020-06" db="EMBL/GenBank/DDBJ databases">
        <authorList>
            <person name="Jo H."/>
        </authorList>
    </citation>
    <scope>NUCLEOTIDE SEQUENCE [LARGE SCALE GENOMIC DNA]</scope>
    <source>
        <strain evidence="4 5">I46</strain>
    </source>
</reference>
<dbReference type="GO" id="GO:0016020">
    <property type="term" value="C:membrane"/>
    <property type="evidence" value="ECO:0007669"/>
    <property type="project" value="InterPro"/>
</dbReference>
<dbReference type="Gene3D" id="3.30.43.10">
    <property type="entry name" value="Uridine Diphospho-n-acetylenolpyruvylglucosamine Reductase, domain 2"/>
    <property type="match status" value="1"/>
</dbReference>
<evidence type="ECO:0000313" key="5">
    <source>
        <dbReference type="Proteomes" id="UP000509638"/>
    </source>
</evidence>
<protein>
    <submittedName>
        <fullName evidence="4">FAD-binding protein</fullName>
    </submittedName>
</protein>
<dbReference type="InterPro" id="IPR016171">
    <property type="entry name" value="Vanillyl_alc_oxidase_C-sub2"/>
</dbReference>
<dbReference type="EMBL" id="CP058316">
    <property type="protein sequence ID" value="QLD12476.1"/>
    <property type="molecule type" value="Genomic_DNA"/>
</dbReference>
<accession>A0A7D5IYS0</accession>
<feature type="domain" description="FAD-binding PCMH-type" evidence="3">
    <location>
        <begin position="10"/>
        <end position="174"/>
    </location>
</feature>
<evidence type="ECO:0000259" key="3">
    <source>
        <dbReference type="PROSITE" id="PS51387"/>
    </source>
</evidence>
<dbReference type="Gene3D" id="3.30.70.2530">
    <property type="match status" value="1"/>
</dbReference>
<dbReference type="PANTHER" id="PTHR43762">
    <property type="entry name" value="L-GULONOLACTONE OXIDASE"/>
    <property type="match status" value="1"/>
</dbReference>
<dbReference type="GO" id="GO:0003885">
    <property type="term" value="F:D-arabinono-1,4-lactone oxidase activity"/>
    <property type="evidence" value="ECO:0007669"/>
    <property type="project" value="InterPro"/>
</dbReference>
<evidence type="ECO:0000256" key="2">
    <source>
        <dbReference type="SAM" id="MobiDB-lite"/>
    </source>
</evidence>
<name>A0A7D5IYS0_9MICO</name>
<evidence type="ECO:0000313" key="4">
    <source>
        <dbReference type="EMBL" id="QLD12476.1"/>
    </source>
</evidence>
<dbReference type="RefSeq" id="WP_178013264.1">
    <property type="nucleotide sequence ID" value="NZ_CP058316.1"/>
</dbReference>
<dbReference type="InterPro" id="IPR007173">
    <property type="entry name" value="ALO_C"/>
</dbReference>
<dbReference type="PROSITE" id="PS51387">
    <property type="entry name" value="FAD_PCMH"/>
    <property type="match status" value="1"/>
</dbReference>
<sequence length="417" mass="44868">MTERNWAGTHTFAAAEILVPTSVAEAQELVASRPRIRSLGTRHSFNDLADTDGALLALTAIDPAIAIDEASRTVTVGAGTRYAVVARHLTDRGWALHNMGSLPHISVGGATATSTHGSGDRNGSLATAVRTLEFIGPDGGLRRVAADDAEFAGQVVNLGALGPVTRVTLAIEPTYRVRQDTYVGLSWDDLFERFDEVTASGYSVSVFTRWNTPDVGELWLKERLADDSAADMPGQILSARRVSDKADSPAADGVDNTTEQGGVPGDWCDRLPHFRIDATPSNGDEIQTEYWVDRASAVAAIAAVRSIADRVEPALLVTELRTVAADGLWLSPGFGRDSVCIHFTWKNRPDAVATAIGHVERALAPYDPRPHWGKVFSMPVDASLPHLDDFRELVARVDPEGKFSGPYLERVLGIAAR</sequence>
<dbReference type="Pfam" id="PF01565">
    <property type="entry name" value="FAD_binding_4"/>
    <property type="match status" value="1"/>
</dbReference>